<evidence type="ECO:0000256" key="3">
    <source>
        <dbReference type="ARBA" id="ARBA00022475"/>
    </source>
</evidence>
<comment type="subcellular location">
    <subcellularLocation>
        <location evidence="1 7">Cell membrane</location>
        <topology evidence="1 7">Multi-pass membrane protein</topology>
    </subcellularLocation>
</comment>
<dbReference type="PROSITE" id="PS50928">
    <property type="entry name" value="ABC_TM1"/>
    <property type="match status" value="1"/>
</dbReference>
<organism evidence="9 11">
    <name type="scientific">Bosea thiooxidans</name>
    <dbReference type="NCBI Taxonomy" id="53254"/>
    <lineage>
        <taxon>Bacteria</taxon>
        <taxon>Pseudomonadati</taxon>
        <taxon>Pseudomonadota</taxon>
        <taxon>Alphaproteobacteria</taxon>
        <taxon>Hyphomicrobiales</taxon>
        <taxon>Boseaceae</taxon>
        <taxon>Bosea</taxon>
    </lineage>
</organism>
<evidence type="ECO:0000313" key="10">
    <source>
        <dbReference type="EMBL" id="SKB76418.1"/>
    </source>
</evidence>
<evidence type="ECO:0000256" key="1">
    <source>
        <dbReference type="ARBA" id="ARBA00004651"/>
    </source>
</evidence>
<comment type="similarity">
    <text evidence="7">Belongs to the binding-protein-dependent transport system permease family.</text>
</comment>
<proteinExistence type="inferred from homology"/>
<evidence type="ECO:0000256" key="6">
    <source>
        <dbReference type="ARBA" id="ARBA00023136"/>
    </source>
</evidence>
<feature type="domain" description="ABC transmembrane type-1" evidence="8">
    <location>
        <begin position="95"/>
        <end position="294"/>
    </location>
</feature>
<dbReference type="InterPro" id="IPR045621">
    <property type="entry name" value="BPD_transp_1_N"/>
</dbReference>
<dbReference type="PANTHER" id="PTHR43163:SF7">
    <property type="entry name" value="DIPEPTIDE-TRANSPORT INTEGRAL MEMBRANE PROTEIN ABC TRANSPORTER DPPB-RELATED"/>
    <property type="match status" value="1"/>
</dbReference>
<name>A0A0Q3I2G0_9HYPH</name>
<keyword evidence="5 7" id="KW-1133">Transmembrane helix</keyword>
<dbReference type="EMBL" id="FUYX01000005">
    <property type="protein sequence ID" value="SKB76418.1"/>
    <property type="molecule type" value="Genomic_DNA"/>
</dbReference>
<keyword evidence="3" id="KW-1003">Cell membrane</keyword>
<dbReference type="GO" id="GO:0055085">
    <property type="term" value="P:transmembrane transport"/>
    <property type="evidence" value="ECO:0007669"/>
    <property type="project" value="InterPro"/>
</dbReference>
<feature type="transmembrane region" description="Helical" evidence="7">
    <location>
        <begin position="244"/>
        <end position="268"/>
    </location>
</feature>
<dbReference type="CDD" id="cd06261">
    <property type="entry name" value="TM_PBP2"/>
    <property type="match status" value="1"/>
</dbReference>
<feature type="transmembrane region" description="Helical" evidence="7">
    <location>
        <begin position="12"/>
        <end position="30"/>
    </location>
</feature>
<dbReference type="Gene3D" id="1.10.3720.10">
    <property type="entry name" value="MetI-like"/>
    <property type="match status" value="1"/>
</dbReference>
<feature type="transmembrane region" description="Helical" evidence="7">
    <location>
        <begin position="101"/>
        <end position="122"/>
    </location>
</feature>
<dbReference type="OrthoDB" id="147688at2"/>
<evidence type="ECO:0000256" key="4">
    <source>
        <dbReference type="ARBA" id="ARBA00022692"/>
    </source>
</evidence>
<feature type="transmembrane region" description="Helical" evidence="7">
    <location>
        <begin position="134"/>
        <end position="155"/>
    </location>
</feature>
<dbReference type="EMBL" id="LMAR01000053">
    <property type="protein sequence ID" value="KQK29056.1"/>
    <property type="molecule type" value="Genomic_DNA"/>
</dbReference>
<dbReference type="Proteomes" id="UP000051562">
    <property type="component" value="Unassembled WGS sequence"/>
</dbReference>
<dbReference type="Pfam" id="PF00528">
    <property type="entry name" value="BPD_transp_1"/>
    <property type="match status" value="1"/>
</dbReference>
<dbReference type="RefSeq" id="WP_055729637.1">
    <property type="nucleotide sequence ID" value="NZ_FUYX01000005.1"/>
</dbReference>
<keyword evidence="6 7" id="KW-0472">Membrane</keyword>
<dbReference type="Proteomes" id="UP000190130">
    <property type="component" value="Unassembled WGS sequence"/>
</dbReference>
<dbReference type="PANTHER" id="PTHR43163">
    <property type="entry name" value="DIPEPTIDE TRANSPORT SYSTEM PERMEASE PROTEIN DPPB-RELATED"/>
    <property type="match status" value="1"/>
</dbReference>
<accession>A0A0Q3I2G0</accession>
<dbReference type="Pfam" id="PF19300">
    <property type="entry name" value="BPD_transp_1_N"/>
    <property type="match status" value="1"/>
</dbReference>
<feature type="transmembrane region" description="Helical" evidence="7">
    <location>
        <begin position="274"/>
        <end position="301"/>
    </location>
</feature>
<reference evidence="9 11" key="1">
    <citation type="submission" date="2015-10" db="EMBL/GenBank/DDBJ databases">
        <title>Draft genome of Bosea thiooxidans.</title>
        <authorList>
            <person name="Wang X."/>
        </authorList>
    </citation>
    <scope>NUCLEOTIDE SEQUENCE [LARGE SCALE GENOMIC DNA]</scope>
    <source>
        <strain evidence="9 11">CGMCC 9174</strain>
    </source>
</reference>
<keyword evidence="2 7" id="KW-0813">Transport</keyword>
<feature type="transmembrane region" description="Helical" evidence="7">
    <location>
        <begin position="175"/>
        <end position="193"/>
    </location>
</feature>
<dbReference type="AlphaFoldDB" id="A0A0Q3I2G0"/>
<keyword evidence="11" id="KW-1185">Reference proteome</keyword>
<reference evidence="10 12" key="2">
    <citation type="submission" date="2017-02" db="EMBL/GenBank/DDBJ databases">
        <authorList>
            <person name="Peterson S.W."/>
        </authorList>
    </citation>
    <scope>NUCLEOTIDE SEQUENCE [LARGE SCALE GENOMIC DNA]</scope>
    <source>
        <strain evidence="10 12">DSM 9653</strain>
    </source>
</reference>
<dbReference type="STRING" id="53254.SAMN05660750_02186"/>
<dbReference type="InterPro" id="IPR000515">
    <property type="entry name" value="MetI-like"/>
</dbReference>
<dbReference type="SUPFAM" id="SSF161098">
    <property type="entry name" value="MetI-like"/>
    <property type="match status" value="1"/>
</dbReference>
<protein>
    <submittedName>
        <fullName evidence="9">ABC transporter permease</fullName>
    </submittedName>
    <submittedName>
        <fullName evidence="10">Oligopeptide transport system permease protein</fullName>
    </submittedName>
</protein>
<dbReference type="GO" id="GO:0005886">
    <property type="term" value="C:plasma membrane"/>
    <property type="evidence" value="ECO:0007669"/>
    <property type="project" value="UniProtKB-SubCell"/>
</dbReference>
<gene>
    <name evidence="9" type="ORF">ARD30_19730</name>
    <name evidence="10" type="ORF">SAMN05660750_02186</name>
</gene>
<evidence type="ECO:0000313" key="11">
    <source>
        <dbReference type="Proteomes" id="UP000051562"/>
    </source>
</evidence>
<evidence type="ECO:0000256" key="2">
    <source>
        <dbReference type="ARBA" id="ARBA00022448"/>
    </source>
</evidence>
<sequence>MTGYILRRLLQFIPVFLGTTFVVFFLAWGMPGDPLAGKCGDRECPDAFVAAATEEFKLDRPLIVRYGYYLADLGRGDLGRSFTGRDVSEQLVAAFPATVRLALLAVLIEVLLGVTIGVVAALRPGKAFDTTTMMVGLGIIAFPSFVIANLAQLVFGVRLGWFPVTVSDPTSFAELLLPAIVLALAHQVTLSRLTRSAVIETMQSDYIRTARAKGLGEARIVAVHALRNSLIPAVTYVGKDIGGLLAGAVVVEGVFNISGVGGLIVQSIRSHDGITIVGAVTVVVVAYLFINLLVDLSYAVLDPRIRYD</sequence>
<evidence type="ECO:0000313" key="12">
    <source>
        <dbReference type="Proteomes" id="UP000190130"/>
    </source>
</evidence>
<evidence type="ECO:0000256" key="7">
    <source>
        <dbReference type="RuleBase" id="RU363032"/>
    </source>
</evidence>
<evidence type="ECO:0000259" key="8">
    <source>
        <dbReference type="PROSITE" id="PS50928"/>
    </source>
</evidence>
<evidence type="ECO:0000256" key="5">
    <source>
        <dbReference type="ARBA" id="ARBA00022989"/>
    </source>
</evidence>
<keyword evidence="4 7" id="KW-0812">Transmembrane</keyword>
<dbReference type="InterPro" id="IPR035906">
    <property type="entry name" value="MetI-like_sf"/>
</dbReference>
<evidence type="ECO:0000313" key="9">
    <source>
        <dbReference type="EMBL" id="KQK29056.1"/>
    </source>
</evidence>